<comment type="cofactor">
    <cofactor evidence="8">
        <name>a divalent metal cation</name>
        <dbReference type="ChEBI" id="CHEBI:60240"/>
    </cofactor>
    <text evidence="8">Binds 2 divalent metal cations per subunit. Site 1 may preferentially bind zinc ions, while site 2 has a preference for magnesium and/or manganese ions.</text>
</comment>
<dbReference type="Gene3D" id="3.30.450.40">
    <property type="match status" value="1"/>
</dbReference>
<evidence type="ECO:0000256" key="8">
    <source>
        <dbReference type="RuleBase" id="RU363067"/>
    </source>
</evidence>
<organism evidence="10 11">
    <name type="scientific">Lottia gigantea</name>
    <name type="common">Giant owl limpet</name>
    <dbReference type="NCBI Taxonomy" id="225164"/>
    <lineage>
        <taxon>Eukaryota</taxon>
        <taxon>Metazoa</taxon>
        <taxon>Spiralia</taxon>
        <taxon>Lophotrochozoa</taxon>
        <taxon>Mollusca</taxon>
        <taxon>Gastropoda</taxon>
        <taxon>Patellogastropoda</taxon>
        <taxon>Lottioidea</taxon>
        <taxon>Lottiidae</taxon>
        <taxon>Lottia</taxon>
    </lineage>
</organism>
<evidence type="ECO:0000256" key="1">
    <source>
        <dbReference type="ARBA" id="ARBA00007648"/>
    </source>
</evidence>
<dbReference type="AlphaFoldDB" id="V3ZY99"/>
<dbReference type="SUPFAM" id="SSF55781">
    <property type="entry name" value="GAF domain-like"/>
    <property type="match status" value="1"/>
</dbReference>
<dbReference type="HOGENOM" id="CLU_006980_3_1_1"/>
<feature type="binding site" evidence="7">
    <location>
        <position position="422"/>
    </location>
    <ligand>
        <name>Zn(2+)</name>
        <dbReference type="ChEBI" id="CHEBI:29105"/>
        <label>2</label>
    </ligand>
</feature>
<dbReference type="OMA" id="YNAKKWE"/>
<protein>
    <recommendedName>
        <fullName evidence="8">Phosphodiesterase</fullName>
        <ecNumber evidence="8">3.1.4.-</ecNumber>
    </recommendedName>
</protein>
<dbReference type="KEGG" id="lgi:LOTGIDRAFT_106271"/>
<comment type="similarity">
    <text evidence="1 8">Belongs to the cyclic nucleotide phosphodiesterase family.</text>
</comment>
<dbReference type="GO" id="GO:0046872">
    <property type="term" value="F:metal ion binding"/>
    <property type="evidence" value="ECO:0007669"/>
    <property type="project" value="UniProtKB-KW"/>
</dbReference>
<dbReference type="SUPFAM" id="SSF109604">
    <property type="entry name" value="HD-domain/PDEase-like"/>
    <property type="match status" value="1"/>
</dbReference>
<evidence type="ECO:0000259" key="9">
    <source>
        <dbReference type="PROSITE" id="PS51845"/>
    </source>
</evidence>
<feature type="active site" description="Proton donor" evidence="5">
    <location>
        <position position="383"/>
    </location>
</feature>
<feature type="binding site" evidence="6">
    <location>
        <begin position="383"/>
        <end position="387"/>
    </location>
    <ligand>
        <name>AMP</name>
        <dbReference type="ChEBI" id="CHEBI:456215"/>
    </ligand>
</feature>
<feature type="binding site" evidence="7">
    <location>
        <position position="387"/>
    </location>
    <ligand>
        <name>Zn(2+)</name>
        <dbReference type="ChEBI" id="CHEBI:29105"/>
        <label>1</label>
    </ligand>
</feature>
<keyword evidence="11" id="KW-1185">Reference proteome</keyword>
<dbReference type="EC" id="3.1.4.-" evidence="8"/>
<dbReference type="PRINTS" id="PR00387">
    <property type="entry name" value="PDIESTERASE1"/>
</dbReference>
<evidence type="ECO:0000256" key="7">
    <source>
        <dbReference type="PIRSR" id="PIRSR623088-3"/>
    </source>
</evidence>
<dbReference type="RefSeq" id="XP_009060378.1">
    <property type="nucleotide sequence ID" value="XM_009062130.1"/>
</dbReference>
<evidence type="ECO:0000313" key="11">
    <source>
        <dbReference type="Proteomes" id="UP000030746"/>
    </source>
</evidence>
<dbReference type="InterPro" id="IPR003607">
    <property type="entry name" value="HD/PDEase_dom"/>
</dbReference>
<feature type="domain" description="PDEase" evidence="9">
    <location>
        <begin position="308"/>
        <end position="614"/>
    </location>
</feature>
<dbReference type="FunFam" id="3.30.450.40:FF:000005">
    <property type="entry name" value="Phosphodiesterase"/>
    <property type="match status" value="1"/>
</dbReference>
<dbReference type="OrthoDB" id="295473at2759"/>
<proteinExistence type="inferred from homology"/>
<keyword evidence="2" id="KW-0140">cGMP</keyword>
<evidence type="ECO:0000256" key="5">
    <source>
        <dbReference type="PIRSR" id="PIRSR623088-1"/>
    </source>
</evidence>
<feature type="binding site" evidence="7">
    <location>
        <position position="532"/>
    </location>
    <ligand>
        <name>Zn(2+)</name>
        <dbReference type="ChEBI" id="CHEBI:29105"/>
        <label>1</label>
    </ligand>
</feature>
<gene>
    <name evidence="10" type="ORF">LOTGIDRAFT_106271</name>
</gene>
<dbReference type="PROSITE" id="PS51845">
    <property type="entry name" value="PDEASE_I_2"/>
    <property type="match status" value="1"/>
</dbReference>
<dbReference type="CTD" id="20230084"/>
<accession>V3ZY99</accession>
<evidence type="ECO:0000256" key="3">
    <source>
        <dbReference type="ARBA" id="ARBA00022723"/>
    </source>
</evidence>
<dbReference type="GO" id="GO:0004114">
    <property type="term" value="F:3',5'-cyclic-nucleotide phosphodiesterase activity"/>
    <property type="evidence" value="ECO:0007669"/>
    <property type="project" value="InterPro"/>
</dbReference>
<dbReference type="Proteomes" id="UP000030746">
    <property type="component" value="Unassembled WGS sequence"/>
</dbReference>
<dbReference type="SMART" id="SM00471">
    <property type="entry name" value="HDc"/>
    <property type="match status" value="1"/>
</dbReference>
<dbReference type="CDD" id="cd00077">
    <property type="entry name" value="HDc"/>
    <property type="match status" value="1"/>
</dbReference>
<keyword evidence="4 8" id="KW-0378">Hydrolase</keyword>
<feature type="binding site" evidence="7">
    <location>
        <position position="421"/>
    </location>
    <ligand>
        <name>Zn(2+)</name>
        <dbReference type="ChEBI" id="CHEBI:29105"/>
        <label>1</label>
    </ligand>
</feature>
<evidence type="ECO:0000256" key="4">
    <source>
        <dbReference type="ARBA" id="ARBA00022801"/>
    </source>
</evidence>
<feature type="binding site" evidence="6">
    <location>
        <position position="532"/>
    </location>
    <ligand>
        <name>AMP</name>
        <dbReference type="ChEBI" id="CHEBI:456215"/>
    </ligand>
</feature>
<evidence type="ECO:0000313" key="10">
    <source>
        <dbReference type="EMBL" id="ESO89352.1"/>
    </source>
</evidence>
<dbReference type="Pfam" id="PF00233">
    <property type="entry name" value="PDEase_I"/>
    <property type="match status" value="1"/>
</dbReference>
<dbReference type="InterPro" id="IPR023088">
    <property type="entry name" value="PDEase"/>
</dbReference>
<keyword evidence="3 7" id="KW-0479">Metal-binding</keyword>
<evidence type="ECO:0000256" key="6">
    <source>
        <dbReference type="PIRSR" id="PIRSR623088-2"/>
    </source>
</evidence>
<dbReference type="Pfam" id="PF01590">
    <property type="entry name" value="GAF"/>
    <property type="match status" value="1"/>
</dbReference>
<name>V3ZY99_LOTGI</name>
<feature type="binding site" evidence="6">
    <location>
        <position position="584"/>
    </location>
    <ligand>
        <name>AMP</name>
        <dbReference type="ChEBI" id="CHEBI:456215"/>
    </ligand>
</feature>
<dbReference type="GeneID" id="20230084"/>
<reference evidence="10 11" key="1">
    <citation type="journal article" date="2013" name="Nature">
        <title>Insights into bilaterian evolution from three spiralian genomes.</title>
        <authorList>
            <person name="Simakov O."/>
            <person name="Marletaz F."/>
            <person name="Cho S.J."/>
            <person name="Edsinger-Gonzales E."/>
            <person name="Havlak P."/>
            <person name="Hellsten U."/>
            <person name="Kuo D.H."/>
            <person name="Larsson T."/>
            <person name="Lv J."/>
            <person name="Arendt D."/>
            <person name="Savage R."/>
            <person name="Osoegawa K."/>
            <person name="de Jong P."/>
            <person name="Grimwood J."/>
            <person name="Chapman J.A."/>
            <person name="Shapiro H."/>
            <person name="Aerts A."/>
            <person name="Otillar R.P."/>
            <person name="Terry A.Y."/>
            <person name="Boore J.L."/>
            <person name="Grigoriev I.V."/>
            <person name="Lindberg D.R."/>
            <person name="Seaver E.C."/>
            <person name="Weisblat D.A."/>
            <person name="Putnam N.H."/>
            <person name="Rokhsar D.S."/>
        </authorList>
    </citation>
    <scope>NUCLEOTIDE SEQUENCE [LARGE SCALE GENOMIC DNA]</scope>
</reference>
<feature type="binding site" evidence="6">
    <location>
        <position position="422"/>
    </location>
    <ligand>
        <name>AMP</name>
        <dbReference type="ChEBI" id="CHEBI:456215"/>
    </ligand>
</feature>
<dbReference type="PROSITE" id="PS00126">
    <property type="entry name" value="PDEASE_I_1"/>
    <property type="match status" value="1"/>
</dbReference>
<sequence>MYCPLLLVNLICCRKVIKLKCLKSVIHINIFIGLYLQDTRFPKGINHTCDVCSVICIPLLLPEGDLVAISEFHRDGFKDIFSERDFQIANAMLCSILSCLHLSQINKVLETQQELNDFLLETTKQLFDDVISIDSLIQSIMHSTKNLVNAERCALFLIDHQKGELFADFFDEGYDVDGKPVFKKKKQIRLPFDEGIVSKVAKTGVIVNVKDSLKDDRFTKNVDKQTGYTTRNVLCMPIVGKGGVIGVVELINSSAFDHFTKADESAFKMFAVYCALALHYSKLYSMLHLQQDQYEVAMEVLQYHILASEEEIGELMKNPLPTPDQIPPSLYTFDFYGGEYMDSLPKFFLHMIDDLFGVTRFQVKKLVHFILTVRKNYRQVMYHNWKHGFHVAHSLYIMIKTSPEVFTTVESLALVLAGICHDLDHRGFNNAFFEKLHHPLAALYSTNVMEQHHYKQTVLILQSQGHDILSGMSKREYKIILEMIRQAIIATDLALYFGNQKILHGYLNDGVFDIKEPEMRKQALSLMMTGADLCAIAKPWNTQKQTVNEIYEEFYYQGDEEKKQGLVPTAMMDREKKDEIPKQQVGFIKFIGCPLYTTLKQILPSTEKLLQGSL</sequence>
<dbReference type="InterPro" id="IPR002073">
    <property type="entry name" value="PDEase_catalytic_dom"/>
</dbReference>
<dbReference type="FunFam" id="1.10.1300.10:FF:000003">
    <property type="entry name" value="Phosphodiesterase"/>
    <property type="match status" value="1"/>
</dbReference>
<dbReference type="InterPro" id="IPR029016">
    <property type="entry name" value="GAF-like_dom_sf"/>
</dbReference>
<dbReference type="InterPro" id="IPR036971">
    <property type="entry name" value="PDEase_catalytic_dom_sf"/>
</dbReference>
<dbReference type="PANTHER" id="PTHR11347">
    <property type="entry name" value="CYCLIC NUCLEOTIDE PHOSPHODIESTERASE"/>
    <property type="match status" value="1"/>
</dbReference>
<evidence type="ECO:0000256" key="2">
    <source>
        <dbReference type="ARBA" id="ARBA00022535"/>
    </source>
</evidence>
<dbReference type="GO" id="GO:0007165">
    <property type="term" value="P:signal transduction"/>
    <property type="evidence" value="ECO:0007669"/>
    <property type="project" value="InterPro"/>
</dbReference>
<dbReference type="EMBL" id="KB202619">
    <property type="protein sequence ID" value="ESO89352.1"/>
    <property type="molecule type" value="Genomic_DNA"/>
</dbReference>
<dbReference type="InterPro" id="IPR003018">
    <property type="entry name" value="GAF"/>
</dbReference>
<dbReference type="Gene3D" id="1.10.1300.10">
    <property type="entry name" value="3'5'-cyclic nucleotide phosphodiesterase, catalytic domain"/>
    <property type="match status" value="1"/>
</dbReference>
<feature type="binding site" evidence="7">
    <location>
        <position position="422"/>
    </location>
    <ligand>
        <name>Zn(2+)</name>
        <dbReference type="ChEBI" id="CHEBI:29105"/>
        <label>1</label>
    </ligand>
</feature>
<dbReference type="InterPro" id="IPR023174">
    <property type="entry name" value="PDEase_CS"/>
</dbReference>
<dbReference type="STRING" id="225164.V3ZY99"/>
<dbReference type="SMART" id="SM00065">
    <property type="entry name" value="GAF"/>
    <property type="match status" value="1"/>
</dbReference>